<accession>A0A392VG68</accession>
<protein>
    <submittedName>
        <fullName evidence="1">Uncharacterized protein</fullName>
    </submittedName>
</protein>
<dbReference type="Proteomes" id="UP000265520">
    <property type="component" value="Unassembled WGS sequence"/>
</dbReference>
<name>A0A392VG68_9FABA</name>
<dbReference type="EMBL" id="LXQA011140410">
    <property type="protein sequence ID" value="MCI86432.1"/>
    <property type="molecule type" value="Genomic_DNA"/>
</dbReference>
<feature type="non-terminal residue" evidence="1">
    <location>
        <position position="1"/>
    </location>
</feature>
<sequence>HRLNKETVVAFEDNRGKATFSGFESPAVSQVAAARIIPISSRKMALKPHRPFIDRLASQLALI</sequence>
<comment type="caution">
    <text evidence="1">The sequence shown here is derived from an EMBL/GenBank/DDBJ whole genome shotgun (WGS) entry which is preliminary data.</text>
</comment>
<reference evidence="1 2" key="1">
    <citation type="journal article" date="2018" name="Front. Plant Sci.">
        <title>Red Clover (Trifolium pratense) and Zigzag Clover (T. medium) - A Picture of Genomic Similarities and Differences.</title>
        <authorList>
            <person name="Dluhosova J."/>
            <person name="Istvanek J."/>
            <person name="Nedelnik J."/>
            <person name="Repkova J."/>
        </authorList>
    </citation>
    <scope>NUCLEOTIDE SEQUENCE [LARGE SCALE GENOMIC DNA]</scope>
    <source>
        <strain evidence="2">cv. 10/8</strain>
        <tissue evidence="1">Leaf</tissue>
    </source>
</reference>
<organism evidence="1 2">
    <name type="scientific">Trifolium medium</name>
    <dbReference type="NCBI Taxonomy" id="97028"/>
    <lineage>
        <taxon>Eukaryota</taxon>
        <taxon>Viridiplantae</taxon>
        <taxon>Streptophyta</taxon>
        <taxon>Embryophyta</taxon>
        <taxon>Tracheophyta</taxon>
        <taxon>Spermatophyta</taxon>
        <taxon>Magnoliopsida</taxon>
        <taxon>eudicotyledons</taxon>
        <taxon>Gunneridae</taxon>
        <taxon>Pentapetalae</taxon>
        <taxon>rosids</taxon>
        <taxon>fabids</taxon>
        <taxon>Fabales</taxon>
        <taxon>Fabaceae</taxon>
        <taxon>Papilionoideae</taxon>
        <taxon>50 kb inversion clade</taxon>
        <taxon>NPAAA clade</taxon>
        <taxon>Hologalegina</taxon>
        <taxon>IRL clade</taxon>
        <taxon>Trifolieae</taxon>
        <taxon>Trifolium</taxon>
    </lineage>
</organism>
<dbReference type="AlphaFoldDB" id="A0A392VG68"/>
<keyword evidence="2" id="KW-1185">Reference proteome</keyword>
<proteinExistence type="predicted"/>
<evidence type="ECO:0000313" key="2">
    <source>
        <dbReference type="Proteomes" id="UP000265520"/>
    </source>
</evidence>
<evidence type="ECO:0000313" key="1">
    <source>
        <dbReference type="EMBL" id="MCI86432.1"/>
    </source>
</evidence>